<evidence type="ECO:0000259" key="2">
    <source>
        <dbReference type="Pfam" id="PF08327"/>
    </source>
</evidence>
<evidence type="ECO:0000313" key="3">
    <source>
        <dbReference type="EMBL" id="OJX60824.1"/>
    </source>
</evidence>
<dbReference type="InterPro" id="IPR023393">
    <property type="entry name" value="START-like_dom_sf"/>
</dbReference>
<dbReference type="InterPro" id="IPR013538">
    <property type="entry name" value="ASHA1/2-like_C"/>
</dbReference>
<dbReference type="EMBL" id="MKVH01000003">
    <property type="protein sequence ID" value="OJX60824.1"/>
    <property type="molecule type" value="Genomic_DNA"/>
</dbReference>
<dbReference type="SUPFAM" id="SSF55961">
    <property type="entry name" value="Bet v1-like"/>
    <property type="match status" value="1"/>
</dbReference>
<accession>A0A1M3L5T1</accession>
<name>A0A1M3L5T1_9BACT</name>
<dbReference type="Proteomes" id="UP000184233">
    <property type="component" value="Unassembled WGS sequence"/>
</dbReference>
<dbReference type="Pfam" id="PF08327">
    <property type="entry name" value="AHSA1"/>
    <property type="match status" value="1"/>
</dbReference>
<dbReference type="AlphaFoldDB" id="A0A1M3L5T1"/>
<dbReference type="Gene3D" id="3.30.530.20">
    <property type="match status" value="1"/>
</dbReference>
<gene>
    <name evidence="3" type="ORF">BGO89_04470</name>
</gene>
<comment type="similarity">
    <text evidence="1">Belongs to the AHA1 family.</text>
</comment>
<organism evidence="3 4">
    <name type="scientific">Candidatus Kapaibacterium thiocyanatum</name>
    <dbReference type="NCBI Taxonomy" id="1895771"/>
    <lineage>
        <taxon>Bacteria</taxon>
        <taxon>Pseudomonadati</taxon>
        <taxon>Candidatus Kapaibacteriota</taxon>
        <taxon>Candidatus Kapaibacteriia</taxon>
        <taxon>Candidatus Kapaibacteriales</taxon>
        <taxon>Candidatus Kapaibacteriaceae</taxon>
        <taxon>Candidatus Kapaibacterium</taxon>
    </lineage>
</organism>
<reference evidence="3 4" key="1">
    <citation type="submission" date="2016-09" db="EMBL/GenBank/DDBJ databases">
        <title>Genome-resolved meta-omics ties microbial dynamics to process performance in biotechnology for thiocyanate degradation.</title>
        <authorList>
            <person name="Kantor R.S."/>
            <person name="Huddy R.J."/>
            <person name="Iyer R."/>
            <person name="Thomas B.C."/>
            <person name="Brown C.T."/>
            <person name="Anantharaman K."/>
            <person name="Tringe S."/>
            <person name="Hettich R.L."/>
            <person name="Harrison S.T."/>
            <person name="Banfield J.F."/>
        </authorList>
    </citation>
    <scope>NUCLEOTIDE SEQUENCE [LARGE SCALE GENOMIC DNA]</scope>
    <source>
        <strain evidence="3">59-99</strain>
    </source>
</reference>
<proteinExistence type="inferred from homology"/>
<feature type="domain" description="Activator of Hsp90 ATPase homologue 1/2-like C-terminal" evidence="2">
    <location>
        <begin position="14"/>
        <end position="145"/>
    </location>
</feature>
<dbReference type="STRING" id="1895771.BGO89_04470"/>
<evidence type="ECO:0000313" key="4">
    <source>
        <dbReference type="Proteomes" id="UP000184233"/>
    </source>
</evidence>
<comment type="caution">
    <text evidence="3">The sequence shown here is derived from an EMBL/GenBank/DDBJ whole genome shotgun (WGS) entry which is preliminary data.</text>
</comment>
<protein>
    <recommendedName>
        <fullName evidence="2">Activator of Hsp90 ATPase homologue 1/2-like C-terminal domain-containing protein</fullName>
    </recommendedName>
</protein>
<evidence type="ECO:0000256" key="1">
    <source>
        <dbReference type="ARBA" id="ARBA00006817"/>
    </source>
</evidence>
<sequence length="147" mass="16711">MTDNTIELEVLLPAPAERIWTMITTPEDVTAWYAFGGADIDPQPGGRIRFRWDEHGVYHGIVEEARRPSRFSFRYAPFEADTVPGQGNSVIVSFQLSQRNGKTLLALSERGYHELLMSEVEKRDNFEISKGAWVNSLELLRKLVETA</sequence>